<dbReference type="STRING" id="1036181.SAMN05421756_102526"/>
<dbReference type="Proteomes" id="UP000198504">
    <property type="component" value="Unassembled WGS sequence"/>
</dbReference>
<feature type="compositionally biased region" description="Low complexity" evidence="1">
    <location>
        <begin position="77"/>
        <end position="101"/>
    </location>
</feature>
<evidence type="ECO:0000256" key="1">
    <source>
        <dbReference type="SAM" id="MobiDB-lite"/>
    </source>
</evidence>
<dbReference type="EMBL" id="FOFA01000002">
    <property type="protein sequence ID" value="SEQ12244.1"/>
    <property type="molecule type" value="Genomic_DNA"/>
</dbReference>
<name>A0A1H9DFJ6_9ACTN</name>
<feature type="signal peptide" evidence="2">
    <location>
        <begin position="1"/>
        <end position="27"/>
    </location>
</feature>
<evidence type="ECO:0000256" key="2">
    <source>
        <dbReference type="SAM" id="SignalP"/>
    </source>
</evidence>
<keyword evidence="2" id="KW-0732">Signal</keyword>
<evidence type="ECO:0000313" key="3">
    <source>
        <dbReference type="EMBL" id="SEQ12244.1"/>
    </source>
</evidence>
<sequence>MRRHPALLVLLGLVAGLLLGGSAVAVAAPKDTCDKLFTKSSTSKLKAYLDCREDRQDAALARIEARLAAMPTTGAESPTTSPKPSASPTSTSKPSPSSSPTTNPPKPAGFPDASSTGVPAGTTLKAYSGPSTITADGTVIDGKKITSCLVVKADDVTIKNSLISSSCFFNVLADDGGRRLLLSDVEIDGRNNAGSDSAVAGGGYTCLRCDVHGTIDGFKAGTDVTIKDSWIHDLAMTDDSHNDGIQSLGTTSLKVQHNTIVLGDGATSAVMLSTGSADAMRNVSIDGNLLGGGAFTVYGGYQAGTDAKSKVSGIAITDNRFSTRIHPKSGAFGPLTSTDSPVSVSGNTWYDGPNAGASVG</sequence>
<dbReference type="RefSeq" id="WP_091178372.1">
    <property type="nucleotide sequence ID" value="NZ_FOFA01000002.1"/>
</dbReference>
<gene>
    <name evidence="3" type="ORF">SAMN05421756_102526</name>
</gene>
<dbReference type="AlphaFoldDB" id="A0A1H9DFJ6"/>
<evidence type="ECO:0000313" key="4">
    <source>
        <dbReference type="Proteomes" id="UP000198504"/>
    </source>
</evidence>
<accession>A0A1H9DFJ6</accession>
<dbReference type="SUPFAM" id="SSF51126">
    <property type="entry name" value="Pectin lyase-like"/>
    <property type="match status" value="1"/>
</dbReference>
<feature type="region of interest" description="Disordered" evidence="1">
    <location>
        <begin position="70"/>
        <end position="127"/>
    </location>
</feature>
<organism evidence="3 4">
    <name type="scientific">Microlunatus flavus</name>
    <dbReference type="NCBI Taxonomy" id="1036181"/>
    <lineage>
        <taxon>Bacteria</taxon>
        <taxon>Bacillati</taxon>
        <taxon>Actinomycetota</taxon>
        <taxon>Actinomycetes</taxon>
        <taxon>Propionibacteriales</taxon>
        <taxon>Propionibacteriaceae</taxon>
        <taxon>Microlunatus</taxon>
    </lineage>
</organism>
<reference evidence="4" key="1">
    <citation type="submission" date="2016-10" db="EMBL/GenBank/DDBJ databases">
        <authorList>
            <person name="Varghese N."/>
            <person name="Submissions S."/>
        </authorList>
    </citation>
    <scope>NUCLEOTIDE SEQUENCE [LARGE SCALE GENOMIC DNA]</scope>
    <source>
        <strain evidence="4">CGMCC 4.6856</strain>
    </source>
</reference>
<keyword evidence="4" id="KW-1185">Reference proteome</keyword>
<dbReference type="InterPro" id="IPR011050">
    <property type="entry name" value="Pectin_lyase_fold/virulence"/>
</dbReference>
<protein>
    <recommendedName>
        <fullName evidence="5">Right handed beta helix region</fullName>
    </recommendedName>
</protein>
<dbReference type="OrthoDB" id="505641at2"/>
<feature type="chain" id="PRO_5011559900" description="Right handed beta helix region" evidence="2">
    <location>
        <begin position="28"/>
        <end position="360"/>
    </location>
</feature>
<evidence type="ECO:0008006" key="5">
    <source>
        <dbReference type="Google" id="ProtNLM"/>
    </source>
</evidence>
<proteinExistence type="predicted"/>